<dbReference type="GO" id="GO:0032589">
    <property type="term" value="C:neuron projection membrane"/>
    <property type="evidence" value="ECO:0007669"/>
    <property type="project" value="TreeGrafter"/>
</dbReference>
<name>A0A7R9JAR9_TIMCA</name>
<evidence type="ECO:0000313" key="1">
    <source>
        <dbReference type="EMBL" id="CAD7575681.1"/>
    </source>
</evidence>
<dbReference type="PANTHER" id="PTHR23279">
    <property type="entry name" value="DEFECTIVE PROBOSCIS EXTENSION RESPONSE DPR -RELATED"/>
    <property type="match status" value="1"/>
</dbReference>
<reference evidence="1" key="1">
    <citation type="submission" date="2020-11" db="EMBL/GenBank/DDBJ databases">
        <authorList>
            <person name="Tran Van P."/>
        </authorList>
    </citation>
    <scope>NUCLEOTIDE SEQUENCE</scope>
</reference>
<protein>
    <submittedName>
        <fullName evidence="1">(California timema) hypothetical protein</fullName>
    </submittedName>
</protein>
<accession>A0A7R9JAR9</accession>
<dbReference type="InterPro" id="IPR037448">
    <property type="entry name" value="Zig-8"/>
</dbReference>
<dbReference type="AlphaFoldDB" id="A0A7R9JAR9"/>
<dbReference type="GO" id="GO:0050808">
    <property type="term" value="P:synapse organization"/>
    <property type="evidence" value="ECO:0007669"/>
    <property type="project" value="TreeGrafter"/>
</dbReference>
<organism evidence="1">
    <name type="scientific">Timema californicum</name>
    <name type="common">California timema</name>
    <name type="synonym">Walking stick</name>
    <dbReference type="NCBI Taxonomy" id="61474"/>
    <lineage>
        <taxon>Eukaryota</taxon>
        <taxon>Metazoa</taxon>
        <taxon>Ecdysozoa</taxon>
        <taxon>Arthropoda</taxon>
        <taxon>Hexapoda</taxon>
        <taxon>Insecta</taxon>
        <taxon>Pterygota</taxon>
        <taxon>Neoptera</taxon>
        <taxon>Polyneoptera</taxon>
        <taxon>Phasmatodea</taxon>
        <taxon>Timematodea</taxon>
        <taxon>Timematoidea</taxon>
        <taxon>Timematidae</taxon>
        <taxon>Timema</taxon>
    </lineage>
</organism>
<dbReference type="InterPro" id="IPR036179">
    <property type="entry name" value="Ig-like_dom_sf"/>
</dbReference>
<proteinExistence type="predicted"/>
<dbReference type="EMBL" id="OE183452">
    <property type="protein sequence ID" value="CAD7575681.1"/>
    <property type="molecule type" value="Genomic_DNA"/>
</dbReference>
<gene>
    <name evidence="1" type="ORF">TCMB3V08_LOCUS8266</name>
</gene>
<dbReference type="Gene3D" id="2.60.40.10">
    <property type="entry name" value="Immunoglobulins"/>
    <property type="match status" value="1"/>
</dbReference>
<dbReference type="PANTHER" id="PTHR23279:SF12">
    <property type="entry name" value="DEFECTIVE PROBOSCIS EXTENSION RESPONSE 14, ISOFORM A-RELATED"/>
    <property type="match status" value="1"/>
</dbReference>
<dbReference type="InterPro" id="IPR013783">
    <property type="entry name" value="Ig-like_fold"/>
</dbReference>
<sequence length="114" mass="12252">MQVEHDHSPAITERACSQMYSECLQVSTSVKTEVSSVGAMSRLYIANANKHDSGNYTCSLADVASATIAVHVLDGENHAAVQHGSCGSLRGTSFASKAVHLGMPWILQKYMVLR</sequence>
<dbReference type="SUPFAM" id="SSF48726">
    <property type="entry name" value="Immunoglobulin"/>
    <property type="match status" value="1"/>
</dbReference>